<proteinExistence type="predicted"/>
<evidence type="ECO:0000313" key="2">
    <source>
        <dbReference type="Proteomes" id="UP000825935"/>
    </source>
</evidence>
<evidence type="ECO:0000313" key="1">
    <source>
        <dbReference type="EMBL" id="KAH7388215.1"/>
    </source>
</evidence>
<name>A0A8T2T3L6_CERRI</name>
<protein>
    <submittedName>
        <fullName evidence="1">Uncharacterized protein</fullName>
    </submittedName>
</protein>
<gene>
    <name evidence="1" type="ORF">KP509_16G064700</name>
</gene>
<dbReference type="PANTHER" id="PTHR31960">
    <property type="entry name" value="F-BOX PROTEIN PP2-A15"/>
    <property type="match status" value="1"/>
</dbReference>
<sequence>MSGISEIWSGNGALSSEVCADHPLAVDECVASQVLACIQDARQVCCLAVVNKNFYAASLSDTVWKNRLPHPVILNSISCDDLPRSFRDQYRMLCRSVIYDRGLRVRVFSFSALRRAPAKKLITHDFWSLQRFWLDPASGRDCYMVSARALSICWGETPEYWEWKPWPGGMFEKVAHLNSVCWFDIKGVFKQVLRPGKYTLSFRIQLEQPEAMHSWKHNPVKLSLGNAIYAYPPCVSEVYFDGSTSFKRRWCPSVGSGMEAQASGASGTTPQCHTRGNSTSVHKWVECDVGEFSVEGDNEHRSVEVHFSMIEIEYPWWKSGFVLDGAIIRPNSVAQNVTE</sequence>
<dbReference type="PANTHER" id="PTHR31960:SF2">
    <property type="entry name" value="F-BOX PROTEIN PP2-A15"/>
    <property type="match status" value="1"/>
</dbReference>
<dbReference type="EMBL" id="CM035421">
    <property type="protein sequence ID" value="KAH7388215.1"/>
    <property type="molecule type" value="Genomic_DNA"/>
</dbReference>
<comment type="caution">
    <text evidence="1">The sequence shown here is derived from an EMBL/GenBank/DDBJ whole genome shotgun (WGS) entry which is preliminary data.</text>
</comment>
<dbReference type="Pfam" id="PF14299">
    <property type="entry name" value="PP2"/>
    <property type="match status" value="1"/>
</dbReference>
<keyword evidence="2" id="KW-1185">Reference proteome</keyword>
<dbReference type="OMA" id="WESKLPM"/>
<accession>A0A8T2T3L6</accession>
<dbReference type="OrthoDB" id="1918565at2759"/>
<reference evidence="1" key="1">
    <citation type="submission" date="2021-08" db="EMBL/GenBank/DDBJ databases">
        <title>WGS assembly of Ceratopteris richardii.</title>
        <authorList>
            <person name="Marchant D.B."/>
            <person name="Chen G."/>
            <person name="Jenkins J."/>
            <person name="Shu S."/>
            <person name="Leebens-Mack J."/>
            <person name="Grimwood J."/>
            <person name="Schmutz J."/>
            <person name="Soltis P."/>
            <person name="Soltis D."/>
            <person name="Chen Z.-H."/>
        </authorList>
    </citation>
    <scope>NUCLEOTIDE SEQUENCE</scope>
    <source>
        <strain evidence="1">Whitten #5841</strain>
        <tissue evidence="1">Leaf</tissue>
    </source>
</reference>
<organism evidence="1 2">
    <name type="scientific">Ceratopteris richardii</name>
    <name type="common">Triangle waterfern</name>
    <dbReference type="NCBI Taxonomy" id="49495"/>
    <lineage>
        <taxon>Eukaryota</taxon>
        <taxon>Viridiplantae</taxon>
        <taxon>Streptophyta</taxon>
        <taxon>Embryophyta</taxon>
        <taxon>Tracheophyta</taxon>
        <taxon>Polypodiopsida</taxon>
        <taxon>Polypodiidae</taxon>
        <taxon>Polypodiales</taxon>
        <taxon>Pteridineae</taxon>
        <taxon>Pteridaceae</taxon>
        <taxon>Parkerioideae</taxon>
        <taxon>Ceratopteris</taxon>
    </lineage>
</organism>
<dbReference type="Proteomes" id="UP000825935">
    <property type="component" value="Chromosome 16"/>
</dbReference>
<dbReference type="AlphaFoldDB" id="A0A8T2T3L6"/>
<dbReference type="InterPro" id="IPR025886">
    <property type="entry name" value="PP2-like"/>
</dbReference>